<dbReference type="EMBL" id="BGPR01045393">
    <property type="protein sequence ID" value="GBO22294.1"/>
    <property type="molecule type" value="Genomic_DNA"/>
</dbReference>
<sequence>MGNLISEENGEPQSHVELKENFLINLILTEIQSKCHIALAVAPSIAIRHLDGDRTALSPLQLPLVLLKLRILYAIQAKGLMKRLSNKLQTYYLG</sequence>
<dbReference type="EMBL" id="BGPR01045341">
    <property type="protein sequence ID" value="GBO22231.1"/>
    <property type="molecule type" value="Genomic_DNA"/>
</dbReference>
<comment type="caution">
    <text evidence="2">The sequence shown here is derived from an EMBL/GenBank/DDBJ whole genome shotgun (WGS) entry which is preliminary data.</text>
</comment>
<gene>
    <name evidence="2" type="ORF">AVEN_142431_1</name>
    <name evidence="1" type="ORF">AVEN_2650_1</name>
</gene>
<dbReference type="AlphaFoldDB" id="A0A4Y2VD29"/>
<accession>A0A4Y2VD29</accession>
<proteinExistence type="predicted"/>
<evidence type="ECO:0000313" key="1">
    <source>
        <dbReference type="EMBL" id="GBO22231.1"/>
    </source>
</evidence>
<evidence type="ECO:0000313" key="3">
    <source>
        <dbReference type="Proteomes" id="UP000499080"/>
    </source>
</evidence>
<keyword evidence="3" id="KW-1185">Reference proteome</keyword>
<reference evidence="2 3" key="1">
    <citation type="journal article" date="2019" name="Sci. Rep.">
        <title>Orb-weaving spider Araneus ventricosus genome elucidates the spidroin gene catalogue.</title>
        <authorList>
            <person name="Kono N."/>
            <person name="Nakamura H."/>
            <person name="Ohtoshi R."/>
            <person name="Moran D.A.P."/>
            <person name="Shinohara A."/>
            <person name="Yoshida Y."/>
            <person name="Fujiwara M."/>
            <person name="Mori M."/>
            <person name="Tomita M."/>
            <person name="Arakawa K."/>
        </authorList>
    </citation>
    <scope>NUCLEOTIDE SEQUENCE [LARGE SCALE GENOMIC DNA]</scope>
</reference>
<dbReference type="Proteomes" id="UP000499080">
    <property type="component" value="Unassembled WGS sequence"/>
</dbReference>
<protein>
    <submittedName>
        <fullName evidence="2">Uncharacterized protein</fullName>
    </submittedName>
</protein>
<organism evidence="2 3">
    <name type="scientific">Araneus ventricosus</name>
    <name type="common">Orbweaver spider</name>
    <name type="synonym">Epeira ventricosa</name>
    <dbReference type="NCBI Taxonomy" id="182803"/>
    <lineage>
        <taxon>Eukaryota</taxon>
        <taxon>Metazoa</taxon>
        <taxon>Ecdysozoa</taxon>
        <taxon>Arthropoda</taxon>
        <taxon>Chelicerata</taxon>
        <taxon>Arachnida</taxon>
        <taxon>Araneae</taxon>
        <taxon>Araneomorphae</taxon>
        <taxon>Entelegynae</taxon>
        <taxon>Araneoidea</taxon>
        <taxon>Araneidae</taxon>
        <taxon>Araneus</taxon>
    </lineage>
</organism>
<name>A0A4Y2VD29_ARAVE</name>
<evidence type="ECO:0000313" key="2">
    <source>
        <dbReference type="EMBL" id="GBO22294.1"/>
    </source>
</evidence>